<accession>A0A1J4KG56</accession>
<dbReference type="Gene3D" id="2.130.10.10">
    <property type="entry name" value="YVTN repeat-like/Quinoprotein amine dehydrogenase"/>
    <property type="match status" value="1"/>
</dbReference>
<keyword evidence="4" id="KW-1185">Reference proteome</keyword>
<feature type="domain" description="BEACH" evidence="2">
    <location>
        <begin position="2150"/>
        <end position="2430"/>
    </location>
</feature>
<evidence type="ECO:0000256" key="1">
    <source>
        <dbReference type="SAM" id="MobiDB-lite"/>
    </source>
</evidence>
<dbReference type="InterPro" id="IPR015943">
    <property type="entry name" value="WD40/YVTN_repeat-like_dom_sf"/>
</dbReference>
<evidence type="ECO:0000313" key="4">
    <source>
        <dbReference type="Proteomes" id="UP000179807"/>
    </source>
</evidence>
<dbReference type="GeneID" id="94836058"/>
<organism evidence="3 4">
    <name type="scientific">Tritrichomonas foetus</name>
    <dbReference type="NCBI Taxonomy" id="1144522"/>
    <lineage>
        <taxon>Eukaryota</taxon>
        <taxon>Metamonada</taxon>
        <taxon>Parabasalia</taxon>
        <taxon>Tritrichomonadida</taxon>
        <taxon>Tritrichomonadidae</taxon>
        <taxon>Tritrichomonas</taxon>
    </lineage>
</organism>
<dbReference type="Gene3D" id="1.10.1540.10">
    <property type="entry name" value="BEACH domain"/>
    <property type="match status" value="1"/>
</dbReference>
<proteinExistence type="predicted"/>
<dbReference type="SMART" id="SM01026">
    <property type="entry name" value="Beach"/>
    <property type="match status" value="1"/>
</dbReference>
<name>A0A1J4KG56_9EUKA</name>
<dbReference type="Pfam" id="PF15787">
    <property type="entry name" value="DUF4704"/>
    <property type="match status" value="1"/>
</dbReference>
<dbReference type="VEuPathDB" id="TrichDB:TRFO_20364"/>
<feature type="compositionally biased region" description="Low complexity" evidence="1">
    <location>
        <begin position="1255"/>
        <end position="1264"/>
    </location>
</feature>
<dbReference type="CDD" id="cd06071">
    <property type="entry name" value="Beach"/>
    <property type="match status" value="1"/>
</dbReference>
<gene>
    <name evidence="3" type="ORF">TRFO_20364</name>
</gene>
<feature type="compositionally biased region" description="Low complexity" evidence="1">
    <location>
        <begin position="1880"/>
        <end position="1889"/>
    </location>
</feature>
<feature type="region of interest" description="Disordered" evidence="1">
    <location>
        <begin position="1860"/>
        <end position="1889"/>
    </location>
</feature>
<dbReference type="InterPro" id="IPR000409">
    <property type="entry name" value="BEACH_dom"/>
</dbReference>
<protein>
    <recommendedName>
        <fullName evidence="2">BEACH domain-containing protein</fullName>
    </recommendedName>
</protein>
<dbReference type="InterPro" id="IPR031570">
    <property type="entry name" value="NBEA/BDCP_DUF4704"/>
</dbReference>
<dbReference type="SUPFAM" id="SSF50978">
    <property type="entry name" value="WD40 repeat-like"/>
    <property type="match status" value="1"/>
</dbReference>
<dbReference type="PANTHER" id="PTHR13743:SF112">
    <property type="entry name" value="BEACH DOMAIN-CONTAINING PROTEIN"/>
    <property type="match status" value="1"/>
</dbReference>
<dbReference type="EMBL" id="MLAK01000613">
    <property type="protein sequence ID" value="OHT10399.1"/>
    <property type="molecule type" value="Genomic_DNA"/>
</dbReference>
<dbReference type="OrthoDB" id="10255339at2759"/>
<dbReference type="Pfam" id="PF02138">
    <property type="entry name" value="Beach"/>
    <property type="match status" value="1"/>
</dbReference>
<sequence length="2734" mass="309633">MNVFRKYQQNDRFIKCTQTIFKIPIQPCAPAFPPKLLSKIPQEKMDVILKKKPKADALIDAAGLHYEIRSPLLKSFEKGLTAKNLNKSQLTFLAQNTFRSCCGVLFWDITQTDPASILTLARALTKSIPFLNIPNVNVLDNLKEFFANFSEKIAKIDDIDILLKYLPALNEIIENHSDYVVPCYNYHMDMCYRICQRLEKPCQAADFMAIANYLKSFSRSVHLINDKKFDPSKLVTQMLTLIPRPFPIELYISELILFLAFHHYSSDLLPLIEKISLGIVDSNPVKVTTEPSSSNPRVYVQNTDPLQSCAYIDTFPEGIDFNHIERPTIPNLNGLPANDPTVSYAVTAASEISEHFLQCRASKFLPFAKFMLESQNRNVQAVLILVIMVLGPYKEDIAKDFTKNEYWNILFSDNNFNESVTFFSTPNNRVVNFRQSIFDLVSFLSINKSITSSVRQSYVSLLTRTVHCPELISEILLMSYPQLQEIYSLQNVDDPLYNTILEIAVSQQNDHLQTEKALKYRVQSMAIILTILKTKESINRVSTSQFACEALLSMLREKSLVTIVEKYAGKLLQIASYPRTNFVPFTSALHKLLGLLKNNNESFSLLLLFLNMLEKNSTPILLKSPLIIDIYNIILICTSNTPDYYKILETSLKILFNVKNFLEFDPSTVPCRSIASICSNVGVTEDLFQILYKLVISDNVISMPEGIQLLLLAVKGTERANFVLNNLIELCEKSVCNRSSCILGNIPNLASSMFKFSQSSVLMKYIFYSICNVLSLRSFMHCFEFDNWIEIGLKTLIDITENADDLMKPHLQFSTIPSRLSLATLNSNVLQNGFVVSATIFIDSDKPNHDFFEFAGDSLRLAVSFLSRAISYKFESHKGIFEKTIEVEYPIKEWFVLAIIINPSQGISLAINGQTQTIIKTPSFTLEQNVEITLFQKTNTAAPSESIQLFHVFIAGDFQPNEVNINSSIPTDVMKAHILSRFSAENSLATVKNKNMFNAFAIPMASSFIRSFESSQSIHIILSLFTKIGKMPSIIDDLLNILFLLLKKSPVIANQLVECGGFAIIASFIQKLDQPEISVDRWYFMINSIRPIHNESLLKSFARHIFYNFEIWSKAHLNVQYVVISDWVKLALYADIFHTIPFLLSIYNKFTDVTGSNKKVKINIPTDTPDEDSKLMSSLQANTTNDSDQEKLRHMLSDSKSLPLSSSTNDILPHPTNNLPSPLDPQSSQKGETEKTVQWLANEDNAAQGNEENIETNVENIDNTKTVNNHENETKSEENDVQQQNDDESENKVENVDNIPSLETKLTINGKDPIDPKIPHKKKAYGPHSRSSFDESSNTRIPPHPRTRVTRSNSISALVSQKKGISKPALVRSSIISMIKKCILKHKINSKDAQFLFQAIHNSMNPEITLELLDIIEFIVKNDMGELLSVEGSEWMILFLHQNEVVRIKWMSIFAVLFPMPSEELTRTILLLMVVQSQRPISQEITSENSILATCCRASLFYSEGINLEEVIKPPPLCASPMYLHIAIAVCIAAPLSLSDVFSKFLLAVCSMNDNVELIAKSSTSLSLFLLIYWAIKRSLRDLDEISTMPHVPRHKQPIQRRGSEVCPPVHHKQRRFTMPTRTDTIDRNAVSIVARICAESPKLLGSALGIIDSIMHTTDVNLISFRSVFVNNAFELIAKRPNSEDTPFFIKILVESLFFHHKTFPNKMIPRLMEESKMGIAPRIQPKKNIAALPDLVALVNLYSGKSGNGNTNAKYYFSLIHDSKGNWADKGIANSLIFYISTLKDERLRTYMTILVYFYFQAQSQAEISPILPLIEPLLHAKDANSFLIVKALLRFQIPNQKYQEYLKLAYKSSESNKSKSIRRQSDYVGDDGASDDMPSPSATAPMSSPIRVQMVGPLQPIKIPQNIPDKSDLDEISKLLSDFFEACAKLNVFEHILDALDEFTQETPKLICEMDKALVRVFADVVKVIPTTKSTTLRLTAKINGEGYWRHLSHQMYTTNQNHFKRSSYVDASLRPVILKCNHDFDENGGRPPSTSIDANNISQQFRSSNYEYRIDSSIALFEAPAQHVKIANIINGTFSVFPNIFRFISNEGKMLEIPIVDVALAMPMISLQRYTAVEMITVHHKSYLFNFMSTNEIKVLSSYINIQFPTSEAIRSLTDQWVKREITNFEYLTWLNIYSGRTFNSAYSYPVFPWILSDYTSESLKLDDPSSYRDLSKPIGALNPTRLEKLKILRDDNIDSEKFLYRSTYSCAFHIYHYMVRLEPFTSLHIMMQDGKFDVASRLFTSIENSYDRVVGTAFNFRELIPEFFFCADFLRNEDNNAFGGDVNNVELPPWAKNALHFIYLHRQALESEYVSQHLHEWIDLIWGYKQTGQAAEDADNTFDKHLYPTVWEEYTNPTERTQIEELLSHVGQIPQKLFDSPHPRRSTASSLTQNFSHSSQTVYNSPIICINRHQWTLHNDGKVYSMKTALPKDYYVPYENCIQCSAPLKNGFVAVRKYSNDIYIVTDVPQKDKEQEKEVSPHTIKHRQQHISPIVAICSIGKHIITGDVDGTLANDTCTLTTVHKCKIVAICASEMYSTVVSVSIDGLVSLCTANSLSFIRSFKIDIPQGFVPCRAAVCKGFGLIVIAATTKDQFKSVISVYSINGEKITTSTVNMNIKQMIAATGINDMDYIVIADEKGRVHLVNAFELKIIKVLYESESPVSALSYFSSTLLIGTEAGNLKYGSLSI</sequence>
<dbReference type="InterPro" id="IPR036322">
    <property type="entry name" value="WD40_repeat_dom_sf"/>
</dbReference>
<feature type="compositionally biased region" description="Basic and acidic residues" evidence="1">
    <location>
        <begin position="1268"/>
        <end position="1278"/>
    </location>
</feature>
<comment type="caution">
    <text evidence="3">The sequence shown here is derived from an EMBL/GenBank/DDBJ whole genome shotgun (WGS) entry which is preliminary data.</text>
</comment>
<feature type="region of interest" description="Disordered" evidence="1">
    <location>
        <begin position="1183"/>
        <end position="1355"/>
    </location>
</feature>
<dbReference type="SUPFAM" id="SSF50729">
    <property type="entry name" value="PH domain-like"/>
    <property type="match status" value="1"/>
</dbReference>
<dbReference type="InterPro" id="IPR050865">
    <property type="entry name" value="BEACH_Domain"/>
</dbReference>
<feature type="compositionally biased region" description="Basic and acidic residues" evidence="1">
    <location>
        <begin position="1188"/>
        <end position="1197"/>
    </location>
</feature>
<dbReference type="Proteomes" id="UP000179807">
    <property type="component" value="Unassembled WGS sequence"/>
</dbReference>
<dbReference type="InterPro" id="IPR036372">
    <property type="entry name" value="BEACH_dom_sf"/>
</dbReference>
<evidence type="ECO:0000313" key="3">
    <source>
        <dbReference type="EMBL" id="OHT10399.1"/>
    </source>
</evidence>
<dbReference type="RefSeq" id="XP_068363535.1">
    <property type="nucleotide sequence ID" value="XM_068501354.1"/>
</dbReference>
<reference evidence="3" key="1">
    <citation type="submission" date="2016-10" db="EMBL/GenBank/DDBJ databases">
        <authorList>
            <person name="Benchimol M."/>
            <person name="Almeida L.G."/>
            <person name="Vasconcelos A.T."/>
            <person name="Perreira-Neves A."/>
            <person name="Rosa I.A."/>
            <person name="Tasca T."/>
            <person name="Bogo M.R."/>
            <person name="de Souza W."/>
        </authorList>
    </citation>
    <scope>NUCLEOTIDE SEQUENCE [LARGE SCALE GENOMIC DNA]</scope>
    <source>
        <strain evidence="3">K</strain>
    </source>
</reference>
<dbReference type="PROSITE" id="PS50197">
    <property type="entry name" value="BEACH"/>
    <property type="match status" value="1"/>
</dbReference>
<evidence type="ECO:0000259" key="2">
    <source>
        <dbReference type="PROSITE" id="PS50197"/>
    </source>
</evidence>
<feature type="compositionally biased region" description="Polar residues" evidence="1">
    <location>
        <begin position="1215"/>
        <end position="1230"/>
    </location>
</feature>
<dbReference type="PANTHER" id="PTHR13743">
    <property type="entry name" value="BEIGE/BEACH-RELATED"/>
    <property type="match status" value="1"/>
</dbReference>
<feature type="compositionally biased region" description="Low complexity" evidence="1">
    <location>
        <begin position="1198"/>
        <end position="1207"/>
    </location>
</feature>
<dbReference type="SUPFAM" id="SSF81837">
    <property type="entry name" value="BEACH domain"/>
    <property type="match status" value="1"/>
</dbReference>